<accession>A0A8J2YCG8</accession>
<dbReference type="PANTHER" id="PTHR45008">
    <property type="entry name" value="PTS SYSTEM GLUCOSE-SPECIFIC EIIA COMPONENT"/>
    <property type="match status" value="1"/>
</dbReference>
<dbReference type="NCBIfam" id="TIGR00830">
    <property type="entry name" value="PTBA"/>
    <property type="match status" value="1"/>
</dbReference>
<feature type="domain" description="PTS EIIA type-1" evidence="7">
    <location>
        <begin position="3"/>
        <end position="107"/>
    </location>
</feature>
<organism evidence="8 9">
    <name type="scientific">Marinithermofilum abyssi</name>
    <dbReference type="NCBI Taxonomy" id="1571185"/>
    <lineage>
        <taxon>Bacteria</taxon>
        <taxon>Bacillati</taxon>
        <taxon>Bacillota</taxon>
        <taxon>Bacilli</taxon>
        <taxon>Bacillales</taxon>
        <taxon>Thermoactinomycetaceae</taxon>
        <taxon>Marinithermofilum</taxon>
    </lineage>
</organism>
<keyword evidence="4" id="KW-0808">Transferase</keyword>
<gene>
    <name evidence="8" type="ORF">GCM10011571_16780</name>
</gene>
<dbReference type="SUPFAM" id="SSF51261">
    <property type="entry name" value="Duplicated hybrid motif"/>
    <property type="match status" value="1"/>
</dbReference>
<evidence type="ECO:0000259" key="7">
    <source>
        <dbReference type="PROSITE" id="PS51093"/>
    </source>
</evidence>
<keyword evidence="9" id="KW-1185">Reference proteome</keyword>
<dbReference type="GO" id="GO:0009401">
    <property type="term" value="P:phosphoenolpyruvate-dependent sugar phosphotransferase system"/>
    <property type="evidence" value="ECO:0007669"/>
    <property type="project" value="UniProtKB-KW"/>
</dbReference>
<evidence type="ECO:0000313" key="9">
    <source>
        <dbReference type="Proteomes" id="UP000625210"/>
    </source>
</evidence>
<dbReference type="Proteomes" id="UP000625210">
    <property type="component" value="Unassembled WGS sequence"/>
</dbReference>
<evidence type="ECO:0000256" key="4">
    <source>
        <dbReference type="ARBA" id="ARBA00022679"/>
    </source>
</evidence>
<dbReference type="PROSITE" id="PS51093">
    <property type="entry name" value="PTS_EIIA_TYPE_1"/>
    <property type="match status" value="1"/>
</dbReference>
<evidence type="ECO:0000256" key="6">
    <source>
        <dbReference type="ARBA" id="ARBA00022777"/>
    </source>
</evidence>
<dbReference type="Gene3D" id="2.70.70.10">
    <property type="entry name" value="Glucose Permease (Domain IIA)"/>
    <property type="match status" value="1"/>
</dbReference>
<comment type="caution">
    <text evidence="8">The sequence shown here is derived from an EMBL/GenBank/DDBJ whole genome shotgun (WGS) entry which is preliminary data.</text>
</comment>
<dbReference type="InterPro" id="IPR001127">
    <property type="entry name" value="PTS_EIIA_1_perm"/>
</dbReference>
<comment type="subcellular location">
    <subcellularLocation>
        <location evidence="1">Cytoplasm</location>
    </subcellularLocation>
</comment>
<sequence length="138" mass="14602">MPDEVFAGKMMGDGFGIEPAAGAVVSLVDGKVVNLFPTKHAIGVESAYGCEILIQIGLDTVKLNGRGFEALVSEGDSICQGQPLPKVDLDYVRVHAPSIVTPVVFTNLPEEKVVHLRKQGSLKQGTSGIVTIEHADGY</sequence>
<evidence type="ECO:0000256" key="1">
    <source>
        <dbReference type="ARBA" id="ARBA00004496"/>
    </source>
</evidence>
<dbReference type="GO" id="GO:0005737">
    <property type="term" value="C:cytoplasm"/>
    <property type="evidence" value="ECO:0007669"/>
    <property type="project" value="UniProtKB-SubCell"/>
</dbReference>
<dbReference type="PANTHER" id="PTHR45008:SF1">
    <property type="entry name" value="PTS SYSTEM GLUCOSE-SPECIFIC EIIA COMPONENT"/>
    <property type="match status" value="1"/>
</dbReference>
<dbReference type="Pfam" id="PF00358">
    <property type="entry name" value="PTS_EIIA_1"/>
    <property type="match status" value="1"/>
</dbReference>
<keyword evidence="6" id="KW-0418">Kinase</keyword>
<dbReference type="InterPro" id="IPR050890">
    <property type="entry name" value="PTS_EIIA_component"/>
</dbReference>
<dbReference type="InterPro" id="IPR011055">
    <property type="entry name" value="Dup_hybrid_motif"/>
</dbReference>
<dbReference type="EMBL" id="BMHQ01000005">
    <property type="protein sequence ID" value="GGE15785.1"/>
    <property type="molecule type" value="Genomic_DNA"/>
</dbReference>
<dbReference type="RefSeq" id="WP_373285943.1">
    <property type="nucleotide sequence ID" value="NZ_BMHQ01000005.1"/>
</dbReference>
<evidence type="ECO:0000256" key="5">
    <source>
        <dbReference type="ARBA" id="ARBA00022683"/>
    </source>
</evidence>
<dbReference type="FunFam" id="2.70.70.10:FF:000001">
    <property type="entry name" value="PTS system glucose-specific IIA component"/>
    <property type="match status" value="1"/>
</dbReference>
<reference evidence="8" key="2">
    <citation type="submission" date="2020-09" db="EMBL/GenBank/DDBJ databases">
        <authorList>
            <person name="Sun Q."/>
            <person name="Zhou Y."/>
        </authorList>
    </citation>
    <scope>NUCLEOTIDE SEQUENCE</scope>
    <source>
        <strain evidence="8">CGMCC 1.15179</strain>
    </source>
</reference>
<reference evidence="8" key="1">
    <citation type="journal article" date="2014" name="Int. J. Syst. Evol. Microbiol.">
        <title>Complete genome sequence of Corynebacterium casei LMG S-19264T (=DSM 44701T), isolated from a smear-ripened cheese.</title>
        <authorList>
            <consortium name="US DOE Joint Genome Institute (JGI-PGF)"/>
            <person name="Walter F."/>
            <person name="Albersmeier A."/>
            <person name="Kalinowski J."/>
            <person name="Ruckert C."/>
        </authorList>
    </citation>
    <scope>NUCLEOTIDE SEQUENCE</scope>
    <source>
        <strain evidence="8">CGMCC 1.15179</strain>
    </source>
</reference>
<proteinExistence type="predicted"/>
<keyword evidence="5" id="KW-0598">Phosphotransferase system</keyword>
<evidence type="ECO:0000313" key="8">
    <source>
        <dbReference type="EMBL" id="GGE15785.1"/>
    </source>
</evidence>
<dbReference type="AlphaFoldDB" id="A0A8J2YCG8"/>
<dbReference type="GO" id="GO:0016301">
    <property type="term" value="F:kinase activity"/>
    <property type="evidence" value="ECO:0007669"/>
    <property type="project" value="UniProtKB-KW"/>
</dbReference>
<name>A0A8J2YCG8_9BACL</name>
<keyword evidence="3" id="KW-0762">Sugar transport</keyword>
<evidence type="ECO:0000256" key="3">
    <source>
        <dbReference type="ARBA" id="ARBA00022597"/>
    </source>
</evidence>
<keyword evidence="2" id="KW-0813">Transport</keyword>
<evidence type="ECO:0000256" key="2">
    <source>
        <dbReference type="ARBA" id="ARBA00022448"/>
    </source>
</evidence>
<protein>
    <recommendedName>
        <fullName evidence="7">PTS EIIA type-1 domain-containing protein</fullName>
    </recommendedName>
</protein>